<comment type="caution">
    <text evidence="6">The sequence shown here is derived from an EMBL/GenBank/DDBJ whole genome shotgun (WGS) entry which is preliminary data.</text>
</comment>
<dbReference type="SUPFAM" id="SSF52540">
    <property type="entry name" value="P-loop containing nucleoside triphosphate hydrolases"/>
    <property type="match status" value="2"/>
</dbReference>
<dbReference type="InterPro" id="IPR027417">
    <property type="entry name" value="P-loop_NTPase"/>
</dbReference>
<dbReference type="Proteomes" id="UP000175706">
    <property type="component" value="Unassembled WGS sequence"/>
</dbReference>
<feature type="domain" description="FtsK" evidence="5">
    <location>
        <begin position="1006"/>
        <end position="1194"/>
    </location>
</feature>
<protein>
    <submittedName>
        <fullName evidence="6">Type VII secretion protein EssC</fullName>
    </submittedName>
</protein>
<accession>A0A1E8AYI3</accession>
<sequence>MIRNLNNRLSSEGVPIDDQIVNKASVLYDIFSLGHIFSHHELTMSKPSLKIGNHEISFDGTHLFLDQDPWTGDMKDGILALPHEKLEVLTTIKPKTNFVISSSKDSGITIPTKAFALVTFNEKNETYQLNLFSNGVLVYFNGNKVDRLEKVLSVGDQLVIDGVLIELREKQFKLCKITNEFSLNSWEIINEIFIPEYPKNFPEFRRSPRIHLREPKEEIAIQPPRAEETDGRSDLLRTIVPPLAMVVLSGATSVLSNGNPIMMLSMGGVSLLTAGFSVSSYITNKKEVKQKNLKRSEYYEKYLIQKEKELSLLSQKQLEALTYNFPDMDSLSLMTKEYSPRIYEKTMTNADFISIRLGHGEIQSSYKVSYHSREEDDALSIFAEEKIVWPHQTLKDAPIAISTLNQTLGLAGTKTVLRIAVQTILFQLSVLHSYRDVEFVALVPEEDYQDCWHAWRWLPHFQIRSLNLRGIIHNSQTRDMVLNSFYQLLTKRRQQVKEAGNEKVTFAPHYMFTILDESWLSGHGLNEFLAEDMSQYGVTVIWGKDALNMLPETATTVIDYQSNESAVLINNNNEYVNQLFVPNHLPKSYPIEQAIQRLANLEHVEVEKNAIPESIDFLELYDVKNVGELHIGARWEKADTSKSLAVPLGVRGKDDIVYLNLHERAHGPHGLVAGTTGSGKSEIVQSYILSLAVNFAPEDVGFLPIDFKGGGMANLFKNLPHLLGSITNLDGASSARALQSIRAELQKRQRKFGEFGVNHINGYTKLYKQGKEIADPVEKKKYPSEPLPHLFLISDEFAELKANEPDFMAELVSTARIGRSLGVHLILATQKPSGVVDDQIWSNSRFKLALKVADPSDSNEIIKTPDAATITQPGRAYLQVGNNEIYELFQSAWSGAYYNPDAQYEEKVDERIWLINQLGQHELLTTDLSQDDEVSMKKEEKQTQLDAIVEDIVIHAEKTNAVLPEKPWLPPLKTEIDSPKINVVTSGDSKRNLSVPFGLMDIPSRQEQIDFLLNLEELSHLAIYGSPGFGKSTALQTLVMNLSRINNPEQVQFNLFDFGTNGLLPIKDLPHVVDIVRLEEEEKLMKFLKRIRKEIQSRKDAFTEYGVASLSQYEEKSGKPLPGIVTIVDGFDSIKESPLEEAIESVLNQLLREGASLGLYVVMTVLRTNSFRMSMASNIPSHIGLFLVEEGAIRDVVGRDALISQEIVGRAQIKLDEPHEVQIYLPTHGKNDIDRLNNLEQEIAQMNQQWKGTRPTKIPMLSKTISMHDFYTNPLVQEMLDNLQLPLALSKETTNVVGFVPEKHGYFVIGDDTPQQTEYIERIIVQNFKHFEGKAQRIVFNGSERFGRFKESFDVIVSDMEYSTFVNDLMSEIEERETQSENQPMFVYIPDAQIFGDKTFISDETFNKYLKNGSKVGVYFIFHGNQKQIENSYDEFNKRLRANIPAGMIGTRLADQGLINVKSSYSEPTVELDESHFFVGRNAGRVKLVSE</sequence>
<gene>
    <name evidence="6" type="ORF">BWGOE8_57060</name>
</gene>
<name>A0A1E8AYI3_BACMY</name>
<feature type="domain" description="FtsK" evidence="5">
    <location>
        <begin position="653"/>
        <end position="859"/>
    </location>
</feature>
<keyword evidence="3 4" id="KW-0067">ATP-binding</keyword>
<evidence type="ECO:0000313" key="6">
    <source>
        <dbReference type="EMBL" id="OFD70253.1"/>
    </source>
</evidence>
<evidence type="ECO:0000313" key="7">
    <source>
        <dbReference type="Proteomes" id="UP000175706"/>
    </source>
</evidence>
<dbReference type="InterPro" id="IPR023839">
    <property type="entry name" value="Firmicutes_EssC_C"/>
</dbReference>
<evidence type="ECO:0000256" key="4">
    <source>
        <dbReference type="PROSITE-ProRule" id="PRU00289"/>
    </source>
</evidence>
<dbReference type="PATRIC" id="fig|86662.25.peg.5881"/>
<proteinExistence type="predicted"/>
<evidence type="ECO:0000256" key="3">
    <source>
        <dbReference type="ARBA" id="ARBA00022840"/>
    </source>
</evidence>
<dbReference type="PROSITE" id="PS50901">
    <property type="entry name" value="FTSK"/>
    <property type="match status" value="2"/>
</dbReference>
<dbReference type="Gene3D" id="3.40.50.300">
    <property type="entry name" value="P-loop containing nucleotide triphosphate hydrolases"/>
    <property type="match status" value="2"/>
</dbReference>
<dbReference type="PANTHER" id="PTHR22683">
    <property type="entry name" value="SPORULATION PROTEIN RELATED"/>
    <property type="match status" value="1"/>
</dbReference>
<dbReference type="RefSeq" id="WP_070145940.1">
    <property type="nucleotide sequence ID" value="NZ_LXLT01000102.1"/>
</dbReference>
<evidence type="ECO:0000256" key="2">
    <source>
        <dbReference type="ARBA" id="ARBA00022741"/>
    </source>
</evidence>
<dbReference type="InterPro" id="IPR050206">
    <property type="entry name" value="FtsK/SpoIIIE/SftA"/>
</dbReference>
<evidence type="ECO:0000259" key="5">
    <source>
        <dbReference type="PROSITE" id="PS50901"/>
    </source>
</evidence>
<dbReference type="CDD" id="cd01127">
    <property type="entry name" value="TrwB_TraG_TraD_VirD4"/>
    <property type="match status" value="1"/>
</dbReference>
<feature type="binding site" evidence="4">
    <location>
        <begin position="674"/>
        <end position="681"/>
    </location>
    <ligand>
        <name>ATP</name>
        <dbReference type="ChEBI" id="CHEBI:30616"/>
    </ligand>
</feature>
<keyword evidence="2 4" id="KW-0547">Nucleotide-binding</keyword>
<evidence type="ECO:0000256" key="1">
    <source>
        <dbReference type="ARBA" id="ARBA00022737"/>
    </source>
</evidence>
<dbReference type="EMBL" id="LXLT01000102">
    <property type="protein sequence ID" value="OFD70253.1"/>
    <property type="molecule type" value="Genomic_DNA"/>
</dbReference>
<dbReference type="Pfam" id="PF01580">
    <property type="entry name" value="FtsK_SpoIIIE"/>
    <property type="match status" value="2"/>
</dbReference>
<dbReference type="GO" id="GO:0005524">
    <property type="term" value="F:ATP binding"/>
    <property type="evidence" value="ECO:0007669"/>
    <property type="project" value="UniProtKB-UniRule"/>
</dbReference>
<reference evidence="6 7" key="1">
    <citation type="submission" date="2016-05" db="EMBL/GenBank/DDBJ databases">
        <title>Bacillus thuringiensis and Bacillus weihenstephanensis as novel biocontrol agents of wilt causing Verticillium species.</title>
        <authorList>
            <person name="Hollensteiner J."/>
            <person name="Wemheuer F."/>
            <person name="Harting R."/>
            <person name="Kolarzyk A."/>
            <person name="Diaz-Valerio S."/>
            <person name="Poehlein A."/>
            <person name="Brzuszkiewicz E."/>
            <person name="Nesemann K."/>
            <person name="Braus-Stromeyer S."/>
            <person name="Braus G."/>
            <person name="Daniel R."/>
            <person name="Liesegang H."/>
        </authorList>
    </citation>
    <scope>NUCLEOTIDE SEQUENCE [LARGE SCALE GENOMIC DNA]</scope>
    <source>
        <strain evidence="6 7">GOE8</strain>
    </source>
</reference>
<dbReference type="GO" id="GO:0016020">
    <property type="term" value="C:membrane"/>
    <property type="evidence" value="ECO:0007669"/>
    <property type="project" value="UniProtKB-SubCell"/>
</dbReference>
<dbReference type="NCBIfam" id="TIGR03928">
    <property type="entry name" value="T7_EssCb_Firm"/>
    <property type="match status" value="1"/>
</dbReference>
<dbReference type="InterPro" id="IPR002543">
    <property type="entry name" value="FtsK_dom"/>
</dbReference>
<feature type="binding site" evidence="4">
    <location>
        <begin position="1025"/>
        <end position="1032"/>
    </location>
    <ligand>
        <name>ATP</name>
        <dbReference type="ChEBI" id="CHEBI:30616"/>
    </ligand>
</feature>
<dbReference type="PANTHER" id="PTHR22683:SF1">
    <property type="entry name" value="TYPE VII SECRETION SYSTEM PROTEIN ESSC"/>
    <property type="match status" value="1"/>
</dbReference>
<keyword evidence="1" id="KW-0677">Repeat</keyword>
<organism evidence="6 7">
    <name type="scientific">Bacillus mycoides</name>
    <dbReference type="NCBI Taxonomy" id="1405"/>
    <lineage>
        <taxon>Bacteria</taxon>
        <taxon>Bacillati</taxon>
        <taxon>Bacillota</taxon>
        <taxon>Bacilli</taxon>
        <taxon>Bacillales</taxon>
        <taxon>Bacillaceae</taxon>
        <taxon>Bacillus</taxon>
        <taxon>Bacillus cereus group</taxon>
    </lineage>
</organism>
<dbReference type="GO" id="GO:0003677">
    <property type="term" value="F:DNA binding"/>
    <property type="evidence" value="ECO:0007669"/>
    <property type="project" value="InterPro"/>
</dbReference>